<feature type="transmembrane region" description="Helical" evidence="11">
    <location>
        <begin position="263"/>
        <end position="282"/>
    </location>
</feature>
<organism evidence="13 14">
    <name type="scientific">Sellimonas intestinalis</name>
    <dbReference type="NCBI Taxonomy" id="1653434"/>
    <lineage>
        <taxon>Bacteria</taxon>
        <taxon>Bacillati</taxon>
        <taxon>Bacillota</taxon>
        <taxon>Clostridia</taxon>
        <taxon>Lachnospirales</taxon>
        <taxon>Lachnospiraceae</taxon>
        <taxon>Sellimonas</taxon>
    </lineage>
</organism>
<dbReference type="InterPro" id="IPR001478">
    <property type="entry name" value="PDZ"/>
</dbReference>
<gene>
    <name evidence="13" type="primary">rseP</name>
    <name evidence="13" type="ORF">DW016_01330</name>
</gene>
<dbReference type="Pfam" id="PF17820">
    <property type="entry name" value="PDZ_6"/>
    <property type="match status" value="1"/>
</dbReference>
<evidence type="ECO:0000256" key="4">
    <source>
        <dbReference type="ARBA" id="ARBA00022670"/>
    </source>
</evidence>
<evidence type="ECO:0000259" key="12">
    <source>
        <dbReference type="PROSITE" id="PS50106"/>
    </source>
</evidence>
<dbReference type="InterPro" id="IPR036034">
    <property type="entry name" value="PDZ_sf"/>
</dbReference>
<dbReference type="SUPFAM" id="SSF50156">
    <property type="entry name" value="PDZ domain-like"/>
    <property type="match status" value="1"/>
</dbReference>
<dbReference type="PANTHER" id="PTHR42837:SF2">
    <property type="entry name" value="MEMBRANE METALLOPROTEASE ARASP2, CHLOROPLASTIC-RELATED"/>
    <property type="match status" value="1"/>
</dbReference>
<dbReference type="CDD" id="cd23081">
    <property type="entry name" value="cpPDZ_EcRseP-like"/>
    <property type="match status" value="1"/>
</dbReference>
<dbReference type="GO" id="GO:0004222">
    <property type="term" value="F:metalloendopeptidase activity"/>
    <property type="evidence" value="ECO:0007669"/>
    <property type="project" value="InterPro"/>
</dbReference>
<feature type="domain" description="PDZ" evidence="12">
    <location>
        <begin position="120"/>
        <end position="156"/>
    </location>
</feature>
<dbReference type="AlphaFoldDB" id="A0A3E3K5F8"/>
<keyword evidence="9 11" id="KW-0482">Metalloprotease</keyword>
<comment type="cofactor">
    <cofactor evidence="1 11">
        <name>Zn(2+)</name>
        <dbReference type="ChEBI" id="CHEBI:29105"/>
    </cofactor>
</comment>
<dbReference type="NCBIfam" id="TIGR00054">
    <property type="entry name" value="RIP metalloprotease RseP"/>
    <property type="match status" value="1"/>
</dbReference>
<dbReference type="InterPro" id="IPR008915">
    <property type="entry name" value="Peptidase_M50"/>
</dbReference>
<protein>
    <recommendedName>
        <fullName evidence="11">Zinc metalloprotease</fullName>
        <ecNumber evidence="11">3.4.24.-</ecNumber>
    </recommendedName>
</protein>
<reference evidence="13 14" key="1">
    <citation type="submission" date="2018-08" db="EMBL/GenBank/DDBJ databases">
        <title>A genome reference for cultivated species of the human gut microbiota.</title>
        <authorList>
            <person name="Zou Y."/>
            <person name="Xue W."/>
            <person name="Luo G."/>
        </authorList>
    </citation>
    <scope>NUCLEOTIDE SEQUENCE [LARGE SCALE GENOMIC DNA]</scope>
    <source>
        <strain evidence="13 14">AF37-2AT</strain>
    </source>
</reference>
<comment type="similarity">
    <text evidence="3 11">Belongs to the peptidase M50B family.</text>
</comment>
<keyword evidence="5 11" id="KW-0812">Transmembrane</keyword>
<keyword evidence="11" id="KW-0479">Metal-binding</keyword>
<sequence length="344" mass="38149">MGIILAIIIFGFIVFIHELGHFLLAKFNGIEVQEFSIGMGPKLFGFQRKETLYSIRVLPLGGFCAMGEDESDAGESVGNFNEKSPWRRISVIAAGPVFNFVLALIGAIIITAWIGVDRPVVSSIEAGYPAAEAGMQAGDVITQINGKKIHLFRDITTFNQFHQKEEIDLTYERNGKETTVHLKPQWDEKYEMYRYGYSGGAYTKAGVLETIRYGGSVVRYWISTTLESLKMLVTGQIGMESMSGPVGIVDVVQDTYNQSKSGGAALVFLNMLNLMILLSANLGVMNLLPIPALDGGRLVFLVIEVIRGKRVPPEKEGYVHMIGMVCLLLLMVFVMYHDIQRVFF</sequence>
<feature type="transmembrane region" description="Helical" evidence="11">
    <location>
        <begin position="5"/>
        <end position="24"/>
    </location>
</feature>
<evidence type="ECO:0000256" key="3">
    <source>
        <dbReference type="ARBA" id="ARBA00007931"/>
    </source>
</evidence>
<dbReference type="GO" id="GO:0016020">
    <property type="term" value="C:membrane"/>
    <property type="evidence" value="ECO:0007669"/>
    <property type="project" value="UniProtKB-SubCell"/>
</dbReference>
<dbReference type="InterPro" id="IPR041489">
    <property type="entry name" value="PDZ_6"/>
</dbReference>
<dbReference type="Pfam" id="PF02163">
    <property type="entry name" value="Peptidase_M50"/>
    <property type="match status" value="1"/>
</dbReference>
<evidence type="ECO:0000256" key="9">
    <source>
        <dbReference type="ARBA" id="ARBA00023049"/>
    </source>
</evidence>
<dbReference type="RefSeq" id="WP_117493188.1">
    <property type="nucleotide sequence ID" value="NZ_CALBAT010000003.1"/>
</dbReference>
<evidence type="ECO:0000313" key="14">
    <source>
        <dbReference type="Proteomes" id="UP000261080"/>
    </source>
</evidence>
<keyword evidence="6 11" id="KW-0378">Hydrolase</keyword>
<keyword evidence="10 11" id="KW-0472">Membrane</keyword>
<dbReference type="PANTHER" id="PTHR42837">
    <property type="entry name" value="REGULATOR OF SIGMA-E PROTEASE RSEP"/>
    <property type="match status" value="1"/>
</dbReference>
<keyword evidence="7 11" id="KW-0862">Zinc</keyword>
<dbReference type="InterPro" id="IPR004387">
    <property type="entry name" value="Pept_M50_Zn"/>
</dbReference>
<dbReference type="Proteomes" id="UP000261080">
    <property type="component" value="Unassembled WGS sequence"/>
</dbReference>
<dbReference type="CDD" id="cd06163">
    <property type="entry name" value="S2P-M50_PDZ_RseP-like"/>
    <property type="match status" value="1"/>
</dbReference>
<evidence type="ECO:0000256" key="2">
    <source>
        <dbReference type="ARBA" id="ARBA00004141"/>
    </source>
</evidence>
<comment type="subcellular location">
    <subcellularLocation>
        <location evidence="2">Membrane</location>
        <topology evidence="2">Multi-pass membrane protein</topology>
    </subcellularLocation>
</comment>
<keyword evidence="14" id="KW-1185">Reference proteome</keyword>
<dbReference type="Gene3D" id="2.30.42.10">
    <property type="match status" value="1"/>
</dbReference>
<accession>A0A3E3K5F8</accession>
<evidence type="ECO:0000256" key="11">
    <source>
        <dbReference type="RuleBase" id="RU362031"/>
    </source>
</evidence>
<dbReference type="EMBL" id="QVLX01000001">
    <property type="protein sequence ID" value="RGE89937.1"/>
    <property type="molecule type" value="Genomic_DNA"/>
</dbReference>
<comment type="caution">
    <text evidence="13">The sequence shown here is derived from an EMBL/GenBank/DDBJ whole genome shotgun (WGS) entry which is preliminary data.</text>
</comment>
<feature type="transmembrane region" description="Helical" evidence="11">
    <location>
        <begin position="318"/>
        <end position="336"/>
    </location>
</feature>
<evidence type="ECO:0000256" key="7">
    <source>
        <dbReference type="ARBA" id="ARBA00022833"/>
    </source>
</evidence>
<proteinExistence type="inferred from homology"/>
<evidence type="ECO:0000256" key="10">
    <source>
        <dbReference type="ARBA" id="ARBA00023136"/>
    </source>
</evidence>
<dbReference type="OrthoDB" id="9782003at2"/>
<name>A0A3E3K5F8_9FIRM</name>
<dbReference type="PROSITE" id="PS50106">
    <property type="entry name" value="PDZ"/>
    <property type="match status" value="1"/>
</dbReference>
<keyword evidence="8 11" id="KW-1133">Transmembrane helix</keyword>
<evidence type="ECO:0000256" key="5">
    <source>
        <dbReference type="ARBA" id="ARBA00022692"/>
    </source>
</evidence>
<dbReference type="SMART" id="SM00228">
    <property type="entry name" value="PDZ"/>
    <property type="match status" value="1"/>
</dbReference>
<dbReference type="EC" id="3.4.24.-" evidence="11"/>
<evidence type="ECO:0000256" key="8">
    <source>
        <dbReference type="ARBA" id="ARBA00022989"/>
    </source>
</evidence>
<evidence type="ECO:0000313" key="13">
    <source>
        <dbReference type="EMBL" id="RGE89937.1"/>
    </source>
</evidence>
<dbReference type="GO" id="GO:0006508">
    <property type="term" value="P:proteolysis"/>
    <property type="evidence" value="ECO:0007669"/>
    <property type="project" value="UniProtKB-KW"/>
</dbReference>
<dbReference type="GO" id="GO:0046872">
    <property type="term" value="F:metal ion binding"/>
    <property type="evidence" value="ECO:0007669"/>
    <property type="project" value="UniProtKB-KW"/>
</dbReference>
<evidence type="ECO:0000256" key="1">
    <source>
        <dbReference type="ARBA" id="ARBA00001947"/>
    </source>
</evidence>
<keyword evidence="4 13" id="KW-0645">Protease</keyword>
<feature type="transmembrane region" description="Helical" evidence="11">
    <location>
        <begin position="89"/>
        <end position="114"/>
    </location>
</feature>
<evidence type="ECO:0000256" key="6">
    <source>
        <dbReference type="ARBA" id="ARBA00022801"/>
    </source>
</evidence>